<feature type="region of interest" description="Disordered" evidence="1">
    <location>
        <begin position="45"/>
        <end position="64"/>
    </location>
</feature>
<evidence type="ECO:0000313" key="2">
    <source>
        <dbReference type="EMBL" id="GEK20387.1"/>
    </source>
</evidence>
<dbReference type="EMBL" id="BJUB01000002">
    <property type="protein sequence ID" value="GEK20387.1"/>
    <property type="molecule type" value="Genomic_DNA"/>
</dbReference>
<accession>A0A510V0E5</accession>
<protein>
    <submittedName>
        <fullName evidence="2">Uncharacterized protein</fullName>
    </submittedName>
</protein>
<reference evidence="2 3" key="1">
    <citation type="submission" date="2019-07" db="EMBL/GenBank/DDBJ databases">
        <title>Whole genome shotgun sequence of Cellulomonas xylanilytica NBRC 101102.</title>
        <authorList>
            <person name="Hosoyama A."/>
            <person name="Uohara A."/>
            <person name="Ohji S."/>
            <person name="Ichikawa N."/>
        </authorList>
    </citation>
    <scope>NUCLEOTIDE SEQUENCE [LARGE SCALE GENOMIC DNA]</scope>
    <source>
        <strain evidence="2 3">NBRC 101102</strain>
    </source>
</reference>
<feature type="compositionally biased region" description="Basic and acidic residues" evidence="1">
    <location>
        <begin position="1"/>
        <end position="11"/>
    </location>
</feature>
<keyword evidence="3" id="KW-1185">Reference proteome</keyword>
<comment type="caution">
    <text evidence="2">The sequence shown here is derived from an EMBL/GenBank/DDBJ whole genome shotgun (WGS) entry which is preliminary data.</text>
</comment>
<dbReference type="AlphaFoldDB" id="A0A510V0E5"/>
<dbReference type="Proteomes" id="UP000321118">
    <property type="component" value="Unassembled WGS sequence"/>
</dbReference>
<feature type="region of interest" description="Disordered" evidence="1">
    <location>
        <begin position="1"/>
        <end position="30"/>
    </location>
</feature>
<sequence length="64" mass="6854">MGVSRRTHDCADDGVEGARMPREVPRGGATMRTTLWRHRLCEGLAEGGARGGWPPAPGTSHAQE</sequence>
<proteinExistence type="predicted"/>
<name>A0A510V0E5_9CELL</name>
<evidence type="ECO:0000313" key="3">
    <source>
        <dbReference type="Proteomes" id="UP000321118"/>
    </source>
</evidence>
<gene>
    <name evidence="2" type="ORF">CXY01_09070</name>
</gene>
<evidence type="ECO:0000256" key="1">
    <source>
        <dbReference type="SAM" id="MobiDB-lite"/>
    </source>
</evidence>
<organism evidence="2 3">
    <name type="scientific">Cellulomonas xylanilytica</name>
    <dbReference type="NCBI Taxonomy" id="233583"/>
    <lineage>
        <taxon>Bacteria</taxon>
        <taxon>Bacillati</taxon>
        <taxon>Actinomycetota</taxon>
        <taxon>Actinomycetes</taxon>
        <taxon>Micrococcales</taxon>
        <taxon>Cellulomonadaceae</taxon>
        <taxon>Cellulomonas</taxon>
    </lineage>
</organism>